<dbReference type="SMART" id="SM00354">
    <property type="entry name" value="HTH_LACI"/>
    <property type="match status" value="1"/>
</dbReference>
<dbReference type="CDD" id="cd01392">
    <property type="entry name" value="HTH_LacI"/>
    <property type="match status" value="1"/>
</dbReference>
<dbReference type="SUPFAM" id="SSF47413">
    <property type="entry name" value="lambda repressor-like DNA-binding domains"/>
    <property type="match status" value="1"/>
</dbReference>
<dbReference type="CDD" id="cd06267">
    <property type="entry name" value="PBP1_LacI_sugar_binding-like"/>
    <property type="match status" value="1"/>
</dbReference>
<comment type="caution">
    <text evidence="5">The sequence shown here is derived from an EMBL/GenBank/DDBJ whole genome shotgun (WGS) entry which is preliminary data.</text>
</comment>
<keyword evidence="1" id="KW-0805">Transcription regulation</keyword>
<keyword evidence="6" id="KW-1185">Reference proteome</keyword>
<evidence type="ECO:0000313" key="6">
    <source>
        <dbReference type="Proteomes" id="UP001500804"/>
    </source>
</evidence>
<keyword evidence="2 5" id="KW-0238">DNA-binding</keyword>
<reference evidence="6" key="1">
    <citation type="journal article" date="2019" name="Int. J. Syst. Evol. Microbiol.">
        <title>The Global Catalogue of Microorganisms (GCM) 10K type strain sequencing project: providing services to taxonomists for standard genome sequencing and annotation.</title>
        <authorList>
            <consortium name="The Broad Institute Genomics Platform"/>
            <consortium name="The Broad Institute Genome Sequencing Center for Infectious Disease"/>
            <person name="Wu L."/>
            <person name="Ma J."/>
        </authorList>
    </citation>
    <scope>NUCLEOTIDE SEQUENCE [LARGE SCALE GENOMIC DNA]</scope>
    <source>
        <strain evidence="6">JCM 18302</strain>
    </source>
</reference>
<sequence>MPRSKGAVSIRDVAAAAGVSVATVSRVLSPATADVPMRKETRDKVERAIDELGYRPNDLARALLQHRTAAIGLVVPDISNPYYPPLVRGVEDVASSHGYRVVLCNTDRDPAKITGYLDTLIKTRVDGIVVAGGGWADVPERTAVLGRYRTGLVAVGRHLTAHPSVRIDNVAASRAAAEHLIGLGHRRITFVGGPATSTTVQDRAQGFRDALKASGLDRLAPAVRYGDFTEESGYALAREILRPSRPPTALLCANDRVALGAYAAAADTARRIPDDVSIVGFDDTPIARYVRPTLTTVAIPTYEMGSAAMRLLLAQFGGDGGPALETMPTRLVVRGSAAAPPGGGPDA</sequence>
<dbReference type="Pfam" id="PF13377">
    <property type="entry name" value="Peripla_BP_3"/>
    <property type="match status" value="1"/>
</dbReference>
<evidence type="ECO:0000259" key="4">
    <source>
        <dbReference type="PROSITE" id="PS50932"/>
    </source>
</evidence>
<protein>
    <submittedName>
        <fullName evidence="5">LacI family DNA-binding transcriptional regulator</fullName>
    </submittedName>
</protein>
<dbReference type="Gene3D" id="1.10.260.40">
    <property type="entry name" value="lambda repressor-like DNA-binding domains"/>
    <property type="match status" value="1"/>
</dbReference>
<evidence type="ECO:0000256" key="2">
    <source>
        <dbReference type="ARBA" id="ARBA00023125"/>
    </source>
</evidence>
<dbReference type="Pfam" id="PF00356">
    <property type="entry name" value="LacI"/>
    <property type="match status" value="1"/>
</dbReference>
<dbReference type="PROSITE" id="PS00356">
    <property type="entry name" value="HTH_LACI_1"/>
    <property type="match status" value="1"/>
</dbReference>
<dbReference type="EMBL" id="BAABJO010000008">
    <property type="protein sequence ID" value="GAA5119816.1"/>
    <property type="molecule type" value="Genomic_DNA"/>
</dbReference>
<evidence type="ECO:0000256" key="3">
    <source>
        <dbReference type="ARBA" id="ARBA00023163"/>
    </source>
</evidence>
<evidence type="ECO:0000256" key="1">
    <source>
        <dbReference type="ARBA" id="ARBA00023015"/>
    </source>
</evidence>
<dbReference type="InterPro" id="IPR028082">
    <property type="entry name" value="Peripla_BP_I"/>
</dbReference>
<dbReference type="Gene3D" id="3.40.50.2300">
    <property type="match status" value="2"/>
</dbReference>
<dbReference type="RefSeq" id="WP_345605244.1">
    <property type="nucleotide sequence ID" value="NZ_BAABJO010000008.1"/>
</dbReference>
<dbReference type="InterPro" id="IPR046335">
    <property type="entry name" value="LacI/GalR-like_sensor"/>
</dbReference>
<accession>A0ABP9NKG3</accession>
<keyword evidence="3" id="KW-0804">Transcription</keyword>
<evidence type="ECO:0000313" key="5">
    <source>
        <dbReference type="EMBL" id="GAA5119816.1"/>
    </source>
</evidence>
<organism evidence="5 6">
    <name type="scientific">Pseudonocardia adelaidensis</name>
    <dbReference type="NCBI Taxonomy" id="648754"/>
    <lineage>
        <taxon>Bacteria</taxon>
        <taxon>Bacillati</taxon>
        <taxon>Actinomycetota</taxon>
        <taxon>Actinomycetes</taxon>
        <taxon>Pseudonocardiales</taxon>
        <taxon>Pseudonocardiaceae</taxon>
        <taxon>Pseudonocardia</taxon>
    </lineage>
</organism>
<dbReference type="GO" id="GO:0003677">
    <property type="term" value="F:DNA binding"/>
    <property type="evidence" value="ECO:0007669"/>
    <property type="project" value="UniProtKB-KW"/>
</dbReference>
<dbReference type="SUPFAM" id="SSF53822">
    <property type="entry name" value="Periplasmic binding protein-like I"/>
    <property type="match status" value="1"/>
</dbReference>
<dbReference type="PRINTS" id="PR00036">
    <property type="entry name" value="HTHLACI"/>
</dbReference>
<proteinExistence type="predicted"/>
<dbReference type="InterPro" id="IPR000843">
    <property type="entry name" value="HTH_LacI"/>
</dbReference>
<name>A0ABP9NKG3_9PSEU</name>
<gene>
    <name evidence="5" type="ORF">GCM10023320_26230</name>
</gene>
<feature type="domain" description="HTH lacI-type" evidence="4">
    <location>
        <begin position="8"/>
        <end position="65"/>
    </location>
</feature>
<dbReference type="PROSITE" id="PS50932">
    <property type="entry name" value="HTH_LACI_2"/>
    <property type="match status" value="1"/>
</dbReference>
<dbReference type="PANTHER" id="PTHR30146">
    <property type="entry name" value="LACI-RELATED TRANSCRIPTIONAL REPRESSOR"/>
    <property type="match status" value="1"/>
</dbReference>
<dbReference type="Proteomes" id="UP001500804">
    <property type="component" value="Unassembled WGS sequence"/>
</dbReference>
<dbReference type="PANTHER" id="PTHR30146:SF109">
    <property type="entry name" value="HTH-TYPE TRANSCRIPTIONAL REGULATOR GALS"/>
    <property type="match status" value="1"/>
</dbReference>
<dbReference type="InterPro" id="IPR010982">
    <property type="entry name" value="Lambda_DNA-bd_dom_sf"/>
</dbReference>